<organism evidence="2 3">
    <name type="scientific">Halomonas halmophila</name>
    <dbReference type="NCBI Taxonomy" id="252"/>
    <lineage>
        <taxon>Bacteria</taxon>
        <taxon>Pseudomonadati</taxon>
        <taxon>Pseudomonadota</taxon>
        <taxon>Gammaproteobacteria</taxon>
        <taxon>Oceanospirillales</taxon>
        <taxon>Halomonadaceae</taxon>
        <taxon>Halomonas</taxon>
    </lineage>
</organism>
<accession>A0A4Y4EYL5</accession>
<evidence type="ECO:0000313" key="3">
    <source>
        <dbReference type="Proteomes" id="UP000319812"/>
    </source>
</evidence>
<dbReference type="InterPro" id="IPR010865">
    <property type="entry name" value="DUF1499"/>
</dbReference>
<reference evidence="2 3" key="1">
    <citation type="submission" date="2019-06" db="EMBL/GenBank/DDBJ databases">
        <title>Whole genome shotgun sequence of Halomonas halmophila NBRC 15537.</title>
        <authorList>
            <person name="Hosoyama A."/>
            <person name="Uohara A."/>
            <person name="Ohji S."/>
            <person name="Ichikawa N."/>
        </authorList>
    </citation>
    <scope>NUCLEOTIDE SEQUENCE [LARGE SCALE GENOMIC DNA]</scope>
    <source>
        <strain evidence="2 3">NBRC 15537</strain>
    </source>
</reference>
<sequence length="258" mass="27730">MSSLSFKPRPRGGRWPVMFAWLGVLLLVVALIMMAVAGPAYRLEWLSLGDAFNLLRKGAHLAVGAGVLGLLAFMVAGLCRRWRPALVGMLVILAVAAAVALPAQKMQMARSVPPIHDITTDMTDPPAFRALAEARREAPNALAYPGEATADQQRAAYPELAPLLLDASVSQVMSAVEAAAREQGWEIADATATRLEATATTRWFGFEDDIVVRLSETPEGVRIDMRSASRLGRSDLGTNAARIQAFLESIQGRIPASN</sequence>
<dbReference type="Proteomes" id="UP000319812">
    <property type="component" value="Unassembled WGS sequence"/>
</dbReference>
<dbReference type="AlphaFoldDB" id="A0A4Y4EYL5"/>
<keyword evidence="1" id="KW-0812">Transmembrane</keyword>
<feature type="transmembrane region" description="Helical" evidence="1">
    <location>
        <begin position="86"/>
        <end position="103"/>
    </location>
</feature>
<dbReference type="RefSeq" id="WP_141318862.1">
    <property type="nucleotide sequence ID" value="NZ_BJOC01000018.1"/>
</dbReference>
<keyword evidence="3" id="KW-1185">Reference proteome</keyword>
<proteinExistence type="predicted"/>
<evidence type="ECO:0008006" key="4">
    <source>
        <dbReference type="Google" id="ProtNLM"/>
    </source>
</evidence>
<gene>
    <name evidence="2" type="ORF">HHA01_12540</name>
</gene>
<dbReference type="OrthoDB" id="1523552at2"/>
<feature type="transmembrane region" description="Helical" evidence="1">
    <location>
        <begin position="20"/>
        <end position="41"/>
    </location>
</feature>
<evidence type="ECO:0000313" key="2">
    <source>
        <dbReference type="EMBL" id="GED22277.1"/>
    </source>
</evidence>
<protein>
    <recommendedName>
        <fullName evidence="4">DUF1499 domain-containing protein</fullName>
    </recommendedName>
</protein>
<name>A0A4Y4EYL5_9GAMM</name>
<dbReference type="Pfam" id="PF07386">
    <property type="entry name" value="DUF1499"/>
    <property type="match status" value="1"/>
</dbReference>
<comment type="caution">
    <text evidence="2">The sequence shown here is derived from an EMBL/GenBank/DDBJ whole genome shotgun (WGS) entry which is preliminary data.</text>
</comment>
<feature type="transmembrane region" description="Helical" evidence="1">
    <location>
        <begin position="61"/>
        <end position="79"/>
    </location>
</feature>
<keyword evidence="1" id="KW-0472">Membrane</keyword>
<dbReference type="EMBL" id="BJOC01000018">
    <property type="protein sequence ID" value="GED22277.1"/>
    <property type="molecule type" value="Genomic_DNA"/>
</dbReference>
<evidence type="ECO:0000256" key="1">
    <source>
        <dbReference type="SAM" id="Phobius"/>
    </source>
</evidence>
<keyword evidence="1" id="KW-1133">Transmembrane helix</keyword>